<comment type="caution">
    <text evidence="6">The sequence shown here is derived from an EMBL/GenBank/DDBJ whole genome shotgun (WGS) entry which is preliminary data.</text>
</comment>
<organism evidence="6 7">
    <name type="scientific">Cupriavidus pauculus</name>
    <dbReference type="NCBI Taxonomy" id="82633"/>
    <lineage>
        <taxon>Bacteria</taxon>
        <taxon>Pseudomonadati</taxon>
        <taxon>Pseudomonadota</taxon>
        <taxon>Betaproteobacteria</taxon>
        <taxon>Burkholderiales</taxon>
        <taxon>Burkholderiaceae</taxon>
        <taxon>Cupriavidus</taxon>
    </lineage>
</organism>
<evidence type="ECO:0000256" key="3">
    <source>
        <dbReference type="ARBA" id="ARBA00023136"/>
    </source>
</evidence>
<dbReference type="PANTHER" id="PTHR23527">
    <property type="entry name" value="BLL3282 PROTEIN"/>
    <property type="match status" value="1"/>
</dbReference>
<dbReference type="Gene3D" id="1.20.1250.20">
    <property type="entry name" value="MFS general substrate transporter like domains"/>
    <property type="match status" value="2"/>
</dbReference>
<dbReference type="AlphaFoldDB" id="A0A2N5C8I4"/>
<feature type="transmembrane region" description="Helical" evidence="4">
    <location>
        <begin position="42"/>
        <end position="65"/>
    </location>
</feature>
<dbReference type="SUPFAM" id="SSF103473">
    <property type="entry name" value="MFS general substrate transporter"/>
    <property type="match status" value="1"/>
</dbReference>
<keyword evidence="2 4" id="KW-1133">Transmembrane helix</keyword>
<feature type="transmembrane region" description="Helical" evidence="4">
    <location>
        <begin position="12"/>
        <end position="36"/>
    </location>
</feature>
<feature type="transmembrane region" description="Helical" evidence="4">
    <location>
        <begin position="280"/>
        <end position="299"/>
    </location>
</feature>
<evidence type="ECO:0000256" key="2">
    <source>
        <dbReference type="ARBA" id="ARBA00022989"/>
    </source>
</evidence>
<dbReference type="GO" id="GO:0022857">
    <property type="term" value="F:transmembrane transporter activity"/>
    <property type="evidence" value="ECO:0007669"/>
    <property type="project" value="InterPro"/>
</dbReference>
<dbReference type="Pfam" id="PF07690">
    <property type="entry name" value="MFS_1"/>
    <property type="match status" value="1"/>
</dbReference>
<evidence type="ECO:0000259" key="5">
    <source>
        <dbReference type="PROSITE" id="PS50850"/>
    </source>
</evidence>
<evidence type="ECO:0000256" key="1">
    <source>
        <dbReference type="ARBA" id="ARBA00022692"/>
    </source>
</evidence>
<dbReference type="InterPro" id="IPR020846">
    <property type="entry name" value="MFS_dom"/>
</dbReference>
<feature type="transmembrane region" description="Helical" evidence="4">
    <location>
        <begin position="135"/>
        <end position="153"/>
    </location>
</feature>
<evidence type="ECO:0000313" key="6">
    <source>
        <dbReference type="EMBL" id="PLP98536.1"/>
    </source>
</evidence>
<sequence>MTAALPAPGRPALMLASTLAIQMLATAATLSFAVLAPVIPGVALTSVGLFLSLVYVGGMVGSVAGAGMVGAWGPVRASQFGLVAQAAALGMLATGVPELRPVAALVSGLGYGPITPASSQILARTTSAGRMGFVFSLKQTGVPLGGLLAGAVLPPLAALTSWQAAFGALAAAALAITALSHPLRAMHDDAASGHFVLAANLRQMFNDVLGDRRLRSMAAVSLLFSACQLSVSGYLMVYLTTEIGVGLTQAGLIYAVTQGAGIAGRIAWGRLADLAGAPRGVLMLLAVLMSTSTVATGMFTAQWTLVPLCLVAALLGATAIGWNGVYLGEVARLAPPGRVASVTGGALFCTYFGVVSGPAAFGYFAQRVDSLSVAYLALAGVPVVAAGLLFWGGRAPVASSSHLGD</sequence>
<proteinExistence type="predicted"/>
<feature type="transmembrane region" description="Helical" evidence="4">
    <location>
        <begin position="339"/>
        <end position="361"/>
    </location>
</feature>
<feature type="domain" description="Major facilitator superfamily (MFS) profile" evidence="5">
    <location>
        <begin position="1"/>
        <end position="397"/>
    </location>
</feature>
<evidence type="ECO:0000256" key="4">
    <source>
        <dbReference type="SAM" id="Phobius"/>
    </source>
</evidence>
<dbReference type="InterPro" id="IPR011701">
    <property type="entry name" value="MFS"/>
</dbReference>
<dbReference type="InterPro" id="IPR036259">
    <property type="entry name" value="MFS_trans_sf"/>
</dbReference>
<feature type="transmembrane region" description="Helical" evidence="4">
    <location>
        <begin position="159"/>
        <end position="179"/>
    </location>
</feature>
<dbReference type="Proteomes" id="UP000234341">
    <property type="component" value="Unassembled WGS sequence"/>
</dbReference>
<feature type="transmembrane region" description="Helical" evidence="4">
    <location>
        <begin position="373"/>
        <end position="391"/>
    </location>
</feature>
<dbReference type="InterPro" id="IPR052952">
    <property type="entry name" value="MFS-Transporter"/>
</dbReference>
<reference evidence="6 7" key="1">
    <citation type="submission" date="2017-12" db="EMBL/GenBank/DDBJ databases">
        <title>Genome sequence of the active heterotrophic nitrifier-denitrifier, Cupriavidus pauculus UM1.</title>
        <authorList>
            <person name="Putonti C."/>
            <person name="Castignetti D."/>
        </authorList>
    </citation>
    <scope>NUCLEOTIDE SEQUENCE [LARGE SCALE GENOMIC DNA]</scope>
    <source>
        <strain evidence="6 7">UM1</strain>
    </source>
</reference>
<dbReference type="EMBL" id="PJRP01000011">
    <property type="protein sequence ID" value="PLP98536.1"/>
    <property type="molecule type" value="Genomic_DNA"/>
</dbReference>
<dbReference type="PANTHER" id="PTHR23527:SF1">
    <property type="entry name" value="BLL3282 PROTEIN"/>
    <property type="match status" value="1"/>
</dbReference>
<dbReference type="PROSITE" id="PS50850">
    <property type="entry name" value="MFS"/>
    <property type="match status" value="1"/>
</dbReference>
<keyword evidence="1 4" id="KW-0812">Transmembrane</keyword>
<keyword evidence="3 4" id="KW-0472">Membrane</keyword>
<feature type="transmembrane region" description="Helical" evidence="4">
    <location>
        <begin position="305"/>
        <end position="327"/>
    </location>
</feature>
<evidence type="ECO:0000313" key="7">
    <source>
        <dbReference type="Proteomes" id="UP000234341"/>
    </source>
</evidence>
<accession>A0A2N5C8I4</accession>
<feature type="transmembrane region" description="Helical" evidence="4">
    <location>
        <begin position="219"/>
        <end position="239"/>
    </location>
</feature>
<feature type="transmembrane region" description="Helical" evidence="4">
    <location>
        <begin position="251"/>
        <end position="268"/>
    </location>
</feature>
<gene>
    <name evidence="6" type="ORF">CYJ10_21910</name>
</gene>
<dbReference type="OrthoDB" id="8724598at2"/>
<dbReference type="RefSeq" id="WP_101683550.1">
    <property type="nucleotide sequence ID" value="NZ_PJRP01000011.1"/>
</dbReference>
<protein>
    <submittedName>
        <fullName evidence="6">MFS transporter</fullName>
    </submittedName>
</protein>
<name>A0A2N5C8I4_9BURK</name>